<evidence type="ECO:0000256" key="1">
    <source>
        <dbReference type="SAM" id="MobiDB-lite"/>
    </source>
</evidence>
<feature type="region of interest" description="Disordered" evidence="1">
    <location>
        <begin position="1"/>
        <end position="117"/>
    </location>
</feature>
<name>A0AAN6GN42_9BASI</name>
<evidence type="ECO:0000313" key="2">
    <source>
        <dbReference type="EMBL" id="KAK0549214.1"/>
    </source>
</evidence>
<keyword evidence="3" id="KW-1185">Reference proteome</keyword>
<dbReference type="AlphaFoldDB" id="A0AAN6GN42"/>
<organism evidence="2 3">
    <name type="scientific">Tilletia horrida</name>
    <dbReference type="NCBI Taxonomy" id="155126"/>
    <lineage>
        <taxon>Eukaryota</taxon>
        <taxon>Fungi</taxon>
        <taxon>Dikarya</taxon>
        <taxon>Basidiomycota</taxon>
        <taxon>Ustilaginomycotina</taxon>
        <taxon>Exobasidiomycetes</taxon>
        <taxon>Tilletiales</taxon>
        <taxon>Tilletiaceae</taxon>
        <taxon>Tilletia</taxon>
    </lineage>
</organism>
<sequence>MSKAPTKTGTTAAPLSPSNAPVPGMIQAPASQQQGQATGNSLPNAPSLQRPASGAAPLSGQASAPASASASGTGNLSASTPSSQQGARPATGTGPSSASTTAPSAGPPSGSSMSAGASAAASPVASVVPPAQTSNDNASKDKAYLVPAALLFHQKVTFYHIGGEHRGDMYHVRASRALDTTPIPLIIYGCKFSPLSASAAAGSRNVDLGSMNEVEQYLCTSRDWPFARTSADQTWYQGDAVTPLSAFKLGVEDRALMPNIKSEPNVPKRTGDFVAFQSYESITESECTNRVRDRFKTLTQGANKEDTDGDIAQALDSLKYAMIGRLAELKRPADEIEKVVADGEKAAKDSVDQVKKEAAKKAAEAAEQKLRTKYAEQVTEWAKIKKWLCDKLPEVFLGIVNDGQNAAKQAAKGERVVLIMHRTTGTGWDGTYGQPVPANAKLGVYPENDCTTQCCEQLAKVIKSPVENKNKEKVEFKWDDDTPIKTMRCGDKASGPSSIGEYWLKLKLSEEEKKAAGDAGSIAYILQKYEVSPRHIEALFMLLAHETDYIRMVVGYRSGALDMFTFLGIPTVSLQLAKLRGHDRMNKLSPVPANPSAGPAAQSQAKPDLSVAAPYKLGKKVEFVDSTFEFQKYYNVFRRLNVNYETSRHSCTQKRKMSAPGARKGEDAFEMVSPSWFMRDQYEPDSKLDAVNEAKAKEAPNLLQPADEAKVKSAIQHFMLSAAFPINPSKRASKDKGVHQGKDAASSASASASVVGSGGKSSNSSSSAGGSGGSGSASGQPNSGSSGPAVIAAKSPTSGQVPASGPNTKVPAPDSRGSTK</sequence>
<feature type="compositionally biased region" description="Polar residues" evidence="1">
    <location>
        <begin position="73"/>
        <end position="86"/>
    </location>
</feature>
<feature type="compositionally biased region" description="Low complexity" evidence="1">
    <location>
        <begin position="89"/>
        <end position="117"/>
    </location>
</feature>
<feature type="compositionally biased region" description="Low complexity" evidence="1">
    <location>
        <begin position="777"/>
        <end position="789"/>
    </location>
</feature>
<feature type="compositionally biased region" description="Low complexity" evidence="1">
    <location>
        <begin position="51"/>
        <end position="72"/>
    </location>
</feature>
<feature type="compositionally biased region" description="Polar residues" evidence="1">
    <location>
        <begin position="795"/>
        <end position="807"/>
    </location>
</feature>
<dbReference type="PANTHER" id="PTHR24216">
    <property type="entry name" value="PAXILLIN-RELATED"/>
    <property type="match status" value="1"/>
</dbReference>
<proteinExistence type="predicted"/>
<comment type="caution">
    <text evidence="2">The sequence shown here is derived from an EMBL/GenBank/DDBJ whole genome shotgun (WGS) entry which is preliminary data.</text>
</comment>
<feature type="compositionally biased region" description="Basic and acidic residues" evidence="1">
    <location>
        <begin position="732"/>
        <end position="742"/>
    </location>
</feature>
<feature type="region of interest" description="Disordered" evidence="1">
    <location>
        <begin position="728"/>
        <end position="820"/>
    </location>
</feature>
<protein>
    <submittedName>
        <fullName evidence="2">Uncharacterized protein</fullName>
    </submittedName>
</protein>
<evidence type="ECO:0000313" key="3">
    <source>
        <dbReference type="Proteomes" id="UP001176517"/>
    </source>
</evidence>
<dbReference type="PANTHER" id="PTHR24216:SF65">
    <property type="entry name" value="PAXILLIN-LIKE PROTEIN 1"/>
    <property type="match status" value="1"/>
</dbReference>
<feature type="compositionally biased region" description="Low complexity" evidence="1">
    <location>
        <begin position="743"/>
        <end position="768"/>
    </location>
</feature>
<feature type="compositionally biased region" description="Polar residues" evidence="1">
    <location>
        <begin position="29"/>
        <end position="47"/>
    </location>
</feature>
<dbReference type="Proteomes" id="UP001176517">
    <property type="component" value="Unassembled WGS sequence"/>
</dbReference>
<dbReference type="EMBL" id="JAPDMZ010000118">
    <property type="protein sequence ID" value="KAK0549214.1"/>
    <property type="molecule type" value="Genomic_DNA"/>
</dbReference>
<accession>A0AAN6GN42</accession>
<feature type="compositionally biased region" description="Low complexity" evidence="1">
    <location>
        <begin position="1"/>
        <end position="14"/>
    </location>
</feature>
<gene>
    <name evidence="2" type="ORF">OC846_004168</name>
</gene>
<reference evidence="2" key="1">
    <citation type="journal article" date="2023" name="PhytoFront">
        <title>Draft Genome Resources of Seven Strains of Tilletia horrida, Causal Agent of Kernel Smut of Rice.</title>
        <authorList>
            <person name="Khanal S."/>
            <person name="Antony Babu S."/>
            <person name="Zhou X.G."/>
        </authorList>
    </citation>
    <scope>NUCLEOTIDE SEQUENCE</scope>
    <source>
        <strain evidence="2">TX6</strain>
    </source>
</reference>